<accession>A0A803NNE7</accession>
<dbReference type="Gramene" id="evm.model.01.3020">
    <property type="protein sequence ID" value="cds.evm.model.01.3020"/>
    <property type="gene ID" value="evm.TU.01.3020"/>
</dbReference>
<feature type="region of interest" description="Disordered" evidence="1">
    <location>
        <begin position="76"/>
        <end position="129"/>
    </location>
</feature>
<reference evidence="2" key="2">
    <citation type="submission" date="2021-03" db="UniProtKB">
        <authorList>
            <consortium name="EnsemblPlants"/>
        </authorList>
    </citation>
    <scope>IDENTIFICATION</scope>
</reference>
<dbReference type="EnsemblPlants" id="evm.model.01.3020">
    <property type="protein sequence ID" value="cds.evm.model.01.3020"/>
    <property type="gene ID" value="evm.TU.01.3020"/>
</dbReference>
<keyword evidence="3" id="KW-1185">Reference proteome</keyword>
<feature type="compositionally biased region" description="Low complexity" evidence="1">
    <location>
        <begin position="83"/>
        <end position="99"/>
    </location>
</feature>
<feature type="region of interest" description="Disordered" evidence="1">
    <location>
        <begin position="35"/>
        <end position="59"/>
    </location>
</feature>
<dbReference type="EMBL" id="UZAU01000083">
    <property type="status" value="NOT_ANNOTATED_CDS"/>
    <property type="molecule type" value="Genomic_DNA"/>
</dbReference>
<dbReference type="AlphaFoldDB" id="A0A803NNE7"/>
<evidence type="ECO:0000313" key="3">
    <source>
        <dbReference type="Proteomes" id="UP000596661"/>
    </source>
</evidence>
<protein>
    <submittedName>
        <fullName evidence="2">Uncharacterized protein</fullName>
    </submittedName>
</protein>
<proteinExistence type="predicted"/>
<evidence type="ECO:0000256" key="1">
    <source>
        <dbReference type="SAM" id="MobiDB-lite"/>
    </source>
</evidence>
<name>A0A803NNE7_CANSA</name>
<organism evidence="2 3">
    <name type="scientific">Cannabis sativa</name>
    <name type="common">Hemp</name>
    <name type="synonym">Marijuana</name>
    <dbReference type="NCBI Taxonomy" id="3483"/>
    <lineage>
        <taxon>Eukaryota</taxon>
        <taxon>Viridiplantae</taxon>
        <taxon>Streptophyta</taxon>
        <taxon>Embryophyta</taxon>
        <taxon>Tracheophyta</taxon>
        <taxon>Spermatophyta</taxon>
        <taxon>Magnoliopsida</taxon>
        <taxon>eudicotyledons</taxon>
        <taxon>Gunneridae</taxon>
        <taxon>Pentapetalae</taxon>
        <taxon>rosids</taxon>
        <taxon>fabids</taxon>
        <taxon>Rosales</taxon>
        <taxon>Cannabaceae</taxon>
        <taxon>Cannabis</taxon>
    </lineage>
</organism>
<dbReference type="Proteomes" id="UP000596661">
    <property type="component" value="Chromosome 1"/>
</dbReference>
<evidence type="ECO:0000313" key="2">
    <source>
        <dbReference type="EnsemblPlants" id="cds.evm.model.01.3020"/>
    </source>
</evidence>
<sequence>MVAVNVSDDEGDKYYEGNEWTSHLLLGEGKYDSSGLDYNPKSGDEKIPTPVFDPPRGSLPRRVLFRGSFKGMKLDSTQASFYPLPQSSSSNPPQETSSLRSHRSCTLPRIQTPRTQPTIPMAFLGDEEM</sequence>
<reference evidence="2" key="1">
    <citation type="submission" date="2018-11" db="EMBL/GenBank/DDBJ databases">
        <authorList>
            <person name="Grassa J C."/>
        </authorList>
    </citation>
    <scope>NUCLEOTIDE SEQUENCE [LARGE SCALE GENOMIC DNA]</scope>
</reference>